<organism evidence="1 2">
    <name type="scientific">Rhizophagus clarus</name>
    <dbReference type="NCBI Taxonomy" id="94130"/>
    <lineage>
        <taxon>Eukaryota</taxon>
        <taxon>Fungi</taxon>
        <taxon>Fungi incertae sedis</taxon>
        <taxon>Mucoromycota</taxon>
        <taxon>Glomeromycotina</taxon>
        <taxon>Glomeromycetes</taxon>
        <taxon>Glomerales</taxon>
        <taxon>Glomeraceae</taxon>
        <taxon>Rhizophagus</taxon>
    </lineage>
</organism>
<comment type="caution">
    <text evidence="1">The sequence shown here is derived from an EMBL/GenBank/DDBJ whole genome shotgun (WGS) entry which is preliminary data.</text>
</comment>
<dbReference type="SMART" id="SM00671">
    <property type="entry name" value="SEL1"/>
    <property type="match status" value="1"/>
</dbReference>
<gene>
    <name evidence="1" type="ORF">RclHR1_00020032</name>
</gene>
<dbReference type="Gene3D" id="1.25.40.10">
    <property type="entry name" value="Tetratricopeptide repeat domain"/>
    <property type="match status" value="1"/>
</dbReference>
<evidence type="ECO:0000313" key="2">
    <source>
        <dbReference type="Proteomes" id="UP000247702"/>
    </source>
</evidence>
<dbReference type="STRING" id="94130.A0A2Z6R2U0"/>
<dbReference type="InterPro" id="IPR006597">
    <property type="entry name" value="Sel1-like"/>
</dbReference>
<dbReference type="InterPro" id="IPR011990">
    <property type="entry name" value="TPR-like_helical_dom_sf"/>
</dbReference>
<dbReference type="AlphaFoldDB" id="A0A2Z6R2U0"/>
<name>A0A2Z6R2U0_9GLOM</name>
<evidence type="ECO:0008006" key="3">
    <source>
        <dbReference type="Google" id="ProtNLM"/>
    </source>
</evidence>
<evidence type="ECO:0000313" key="1">
    <source>
        <dbReference type="EMBL" id="GBB92329.1"/>
    </source>
</evidence>
<dbReference type="SUPFAM" id="SSF81901">
    <property type="entry name" value="HCP-like"/>
    <property type="match status" value="1"/>
</dbReference>
<proteinExistence type="predicted"/>
<dbReference type="Proteomes" id="UP000247702">
    <property type="component" value="Unassembled WGS sequence"/>
</dbReference>
<reference evidence="1 2" key="1">
    <citation type="submission" date="2017-11" db="EMBL/GenBank/DDBJ databases">
        <title>The genome of Rhizophagus clarus HR1 reveals common genetic basis of auxotrophy among arbuscular mycorrhizal fungi.</title>
        <authorList>
            <person name="Kobayashi Y."/>
        </authorList>
    </citation>
    <scope>NUCLEOTIDE SEQUENCE [LARGE SCALE GENOMIC DNA]</scope>
    <source>
        <strain evidence="1 2">HR1</strain>
    </source>
</reference>
<sequence>MTPINTERYDYDEKSINILDRMYYWYQKAAEDDNKIALYNLGKFYELDQNKARAFVSYKKSADQGFVNCSI</sequence>
<keyword evidence="2" id="KW-1185">Reference proteome</keyword>
<protein>
    <recommendedName>
        <fullName evidence="3">Sel1 repeat family protein</fullName>
    </recommendedName>
</protein>
<dbReference type="EMBL" id="BEXD01001112">
    <property type="protein sequence ID" value="GBB92329.1"/>
    <property type="molecule type" value="Genomic_DNA"/>
</dbReference>
<accession>A0A2Z6R2U0</accession>